<protein>
    <submittedName>
        <fullName evidence="1">Uncharacterized protein</fullName>
    </submittedName>
</protein>
<evidence type="ECO:0000313" key="1">
    <source>
        <dbReference type="EMBL" id="MST74656.1"/>
    </source>
</evidence>
<sequence length="78" mass="9114">MHWGVCLDACERAREHENQKGVRAFAGAEFVGHCFLRKRRKMSHYTEKFTFFITGNAGFSVEKRKLSITPPIYEEMMV</sequence>
<organism evidence="1 2">
    <name type="scientific">Roseburia porci</name>
    <dbReference type="NCBI Taxonomy" id="2605790"/>
    <lineage>
        <taxon>Bacteria</taxon>
        <taxon>Bacillati</taxon>
        <taxon>Bacillota</taxon>
        <taxon>Clostridia</taxon>
        <taxon>Lachnospirales</taxon>
        <taxon>Lachnospiraceae</taxon>
        <taxon>Roseburia</taxon>
    </lineage>
</organism>
<name>A0A6L5YRW5_9FIRM</name>
<dbReference type="EMBL" id="VUNI01000008">
    <property type="protein sequence ID" value="MST74656.1"/>
    <property type="molecule type" value="Genomic_DNA"/>
</dbReference>
<comment type="caution">
    <text evidence="1">The sequence shown here is derived from an EMBL/GenBank/DDBJ whole genome shotgun (WGS) entry which is preliminary data.</text>
</comment>
<accession>A0A6L5YRW5</accession>
<dbReference type="AlphaFoldDB" id="A0A6L5YRW5"/>
<reference evidence="1 2" key="1">
    <citation type="submission" date="2019-08" db="EMBL/GenBank/DDBJ databases">
        <title>In-depth cultivation of the pig gut microbiome towards novel bacterial diversity and tailored functional studies.</title>
        <authorList>
            <person name="Wylensek D."/>
            <person name="Hitch T.C.A."/>
            <person name="Clavel T."/>
        </authorList>
    </citation>
    <scope>NUCLEOTIDE SEQUENCE [LARGE SCALE GENOMIC DNA]</scope>
    <source>
        <strain evidence="1 2">MUC/MUC-530-WT-4D</strain>
    </source>
</reference>
<keyword evidence="2" id="KW-1185">Reference proteome</keyword>
<gene>
    <name evidence="1" type="ORF">FYJ75_06325</name>
</gene>
<dbReference type="Proteomes" id="UP000474024">
    <property type="component" value="Unassembled WGS sequence"/>
</dbReference>
<evidence type="ECO:0000313" key="2">
    <source>
        <dbReference type="Proteomes" id="UP000474024"/>
    </source>
</evidence>
<proteinExistence type="predicted"/>